<reference evidence="6" key="1">
    <citation type="submission" date="2023-06" db="EMBL/GenBank/DDBJ databases">
        <authorList>
            <person name="Delattre M."/>
        </authorList>
    </citation>
    <scope>NUCLEOTIDE SEQUENCE</scope>
    <source>
        <strain evidence="6">AF72</strain>
    </source>
</reference>
<feature type="region of interest" description="Disordered" evidence="3">
    <location>
        <begin position="209"/>
        <end position="234"/>
    </location>
</feature>
<dbReference type="InterPro" id="IPR008922">
    <property type="entry name" value="Di-copper_centre_dom_sf"/>
</dbReference>
<dbReference type="InterPro" id="IPR003582">
    <property type="entry name" value="ShKT_dom"/>
</dbReference>
<feature type="chain" id="PRO_5041211229" description="ShKT domain-containing protein" evidence="4">
    <location>
        <begin position="20"/>
        <end position="977"/>
    </location>
</feature>
<evidence type="ECO:0000313" key="6">
    <source>
        <dbReference type="EMBL" id="CAJ0580142.1"/>
    </source>
</evidence>
<feature type="domain" description="ShKT" evidence="5">
    <location>
        <begin position="711"/>
        <end position="745"/>
    </location>
</feature>
<dbReference type="GO" id="GO:0046872">
    <property type="term" value="F:metal ion binding"/>
    <property type="evidence" value="ECO:0007669"/>
    <property type="project" value="UniProtKB-KW"/>
</dbReference>
<name>A0AA36G5K1_9BILA</name>
<dbReference type="Pfam" id="PF01549">
    <property type="entry name" value="ShK"/>
    <property type="match status" value="4"/>
</dbReference>
<feature type="disulfide bond" evidence="2">
    <location>
        <begin position="667"/>
        <end position="701"/>
    </location>
</feature>
<keyword evidence="1" id="KW-0479">Metal-binding</keyword>
<dbReference type="SUPFAM" id="SSF48056">
    <property type="entry name" value="Di-copper centre-containing domain"/>
    <property type="match status" value="1"/>
</dbReference>
<evidence type="ECO:0000259" key="5">
    <source>
        <dbReference type="PROSITE" id="PS51670"/>
    </source>
</evidence>
<accession>A0AA36G5K1</accession>
<feature type="disulfide bond" evidence="2">
    <location>
        <begin position="774"/>
        <end position="808"/>
    </location>
</feature>
<dbReference type="Gene3D" id="1.10.1280.10">
    <property type="entry name" value="Di-copper center containing domain from catechol oxidase"/>
    <property type="match status" value="1"/>
</dbReference>
<evidence type="ECO:0000313" key="7">
    <source>
        <dbReference type="Proteomes" id="UP001177023"/>
    </source>
</evidence>
<protein>
    <recommendedName>
        <fullName evidence="5">ShKT domain-containing protein</fullName>
    </recommendedName>
</protein>
<dbReference type="PANTHER" id="PTHR11474">
    <property type="entry name" value="TYROSINASE FAMILY MEMBER"/>
    <property type="match status" value="1"/>
</dbReference>
<proteinExistence type="predicted"/>
<dbReference type="PANTHER" id="PTHR11474:SF21">
    <property type="entry name" value="SHKT DOMAIN-CONTAINING PROTEIN"/>
    <property type="match status" value="1"/>
</dbReference>
<dbReference type="PROSITE" id="PS00498">
    <property type="entry name" value="TYROSINASE_2"/>
    <property type="match status" value="1"/>
</dbReference>
<keyword evidence="7" id="KW-1185">Reference proteome</keyword>
<evidence type="ECO:0000256" key="1">
    <source>
        <dbReference type="ARBA" id="ARBA00022723"/>
    </source>
</evidence>
<feature type="domain" description="ShKT" evidence="5">
    <location>
        <begin position="667"/>
        <end position="701"/>
    </location>
</feature>
<feature type="non-terminal residue" evidence="6">
    <location>
        <position position="977"/>
    </location>
</feature>
<gene>
    <name evidence="6" type="ORF">MSPICULIGERA_LOCUS18344</name>
</gene>
<dbReference type="Proteomes" id="UP001177023">
    <property type="component" value="Unassembled WGS sequence"/>
</dbReference>
<feature type="compositionally biased region" description="Gly residues" evidence="3">
    <location>
        <begin position="920"/>
        <end position="941"/>
    </location>
</feature>
<dbReference type="PRINTS" id="PR00092">
    <property type="entry name" value="TYROSINASE"/>
</dbReference>
<feature type="signal peptide" evidence="4">
    <location>
        <begin position="1"/>
        <end position="19"/>
    </location>
</feature>
<dbReference type="Pfam" id="PF00264">
    <property type="entry name" value="Tyrosinase"/>
    <property type="match status" value="1"/>
</dbReference>
<feature type="disulfide bond" evidence="2">
    <location>
        <begin position="711"/>
        <end position="745"/>
    </location>
</feature>
<feature type="domain" description="ShKT" evidence="5">
    <location>
        <begin position="818"/>
        <end position="851"/>
    </location>
</feature>
<evidence type="ECO:0000256" key="3">
    <source>
        <dbReference type="SAM" id="MobiDB-lite"/>
    </source>
</evidence>
<feature type="region of interest" description="Disordered" evidence="3">
    <location>
        <begin position="873"/>
        <end position="941"/>
    </location>
</feature>
<feature type="domain" description="ShKT" evidence="5">
    <location>
        <begin position="774"/>
        <end position="808"/>
    </location>
</feature>
<dbReference type="EMBL" id="CATQJA010002659">
    <property type="protein sequence ID" value="CAJ0580142.1"/>
    <property type="molecule type" value="Genomic_DNA"/>
</dbReference>
<evidence type="ECO:0000256" key="4">
    <source>
        <dbReference type="SAM" id="SignalP"/>
    </source>
</evidence>
<comment type="caution">
    <text evidence="2">Lacks conserved residue(s) required for the propagation of feature annotation.</text>
</comment>
<dbReference type="InterPro" id="IPR002227">
    <property type="entry name" value="Tyrosinase_Cu-bd"/>
</dbReference>
<dbReference type="GO" id="GO:0016491">
    <property type="term" value="F:oxidoreductase activity"/>
    <property type="evidence" value="ECO:0007669"/>
    <property type="project" value="InterPro"/>
</dbReference>
<dbReference type="AlphaFoldDB" id="A0AA36G5K1"/>
<keyword evidence="4" id="KW-0732">Signal</keyword>
<feature type="compositionally biased region" description="Polar residues" evidence="3">
    <location>
        <begin position="874"/>
        <end position="883"/>
    </location>
</feature>
<organism evidence="6 7">
    <name type="scientific">Mesorhabditis spiculigera</name>
    <dbReference type="NCBI Taxonomy" id="96644"/>
    <lineage>
        <taxon>Eukaryota</taxon>
        <taxon>Metazoa</taxon>
        <taxon>Ecdysozoa</taxon>
        <taxon>Nematoda</taxon>
        <taxon>Chromadorea</taxon>
        <taxon>Rhabditida</taxon>
        <taxon>Rhabditina</taxon>
        <taxon>Rhabditomorpha</taxon>
        <taxon>Rhabditoidea</taxon>
        <taxon>Rhabditidae</taxon>
        <taxon>Mesorhabditinae</taxon>
        <taxon>Mesorhabditis</taxon>
    </lineage>
</organism>
<dbReference type="InterPro" id="IPR050316">
    <property type="entry name" value="Tyrosinase/Hemocyanin"/>
</dbReference>
<sequence>MITRIFLLLSLFFVNFGYALDEITEERLRDVSLDALIDILPDEIKDDITEDIGPFLRSLGYKDLITFKTLFDFPVKDMEEAMVRLAKANLPTYEKAINLFNNYTQRYAKSTKRAQAFFEVIHKRIETGEIFDLGEDWSQGMQMVYLEVLSDEDRDSVAKNMPFIHRLFSDRKFLDRMSERLVLIYATYSGISLEELAAPEIGEIVVEDPEEAEQDEKESPAPPTGGPCDDAPTPSAKKVCLQMTKWNANAKVEASKKKTVALPPGAAAGFAADLAPIATSLEACVDMACMCQFLAGSRTTPCSVNGKPVTKTIRKEYRMMTDAERQRFHAAFLEFRRLGRFTQNAAMHSSMGMSGGAHGGPAFAGWHREFVKRIEFELKKIDPEVYLPYWDSTLEWRLPRGQDSVLFGDELMGTPVGNVVTGAFKGWTDTSNQPLRRNTGGEGQPFSDPDIAQFLNQATVQAAFAYSPEGGGCPVPQNYYSLEMIHGNVHLWIGGHMERPENSANDPIFYLHHCFVDLLFELTRQKNQDRNRRETEYPPDNALCSNPQHFSGARMAPFNQYRNIDGLSNKYTDELYEYAPRPTCTAQNPSCGSRFLFCDMSHGQARCASKVRVGGSCQGFNANEDSCYNGRCQAGVCVASGPPVTTPAPVTTTRPNTNTVPPQQNDCWNENQCCQSWADRGECQRNAQYMRDFCKASCNFCKPQKPLRDDCTDRHNSCASWSRSGECNRNPDWMAENCRQSCNKCQQTRSQACAAGNQATTPRPAEDKCLSPGCFNEFACCPLWAMQGQCRSNQKFMSCQCKVSCGICYSQDYPYGSCTDYHKDCAAWARNGECQKNPWMEENCRSSCNTCFAQWELPNMCGATSQAGLIAGRRQQNAQQQTPRGGWFQNGWNNVPQGGGRGGGGPRRRPAGQNGWGQQQWGGQGGDGWSPNQGGGGWNNGGLVGNILNRFAGGGWGQGGWGRRRREAQPVNGSSKP</sequence>
<keyword evidence="2" id="KW-1015">Disulfide bond</keyword>
<dbReference type="SMART" id="SM00254">
    <property type="entry name" value="ShKT"/>
    <property type="match status" value="4"/>
</dbReference>
<evidence type="ECO:0000256" key="2">
    <source>
        <dbReference type="PROSITE-ProRule" id="PRU01005"/>
    </source>
</evidence>
<dbReference type="PROSITE" id="PS51670">
    <property type="entry name" value="SHKT"/>
    <property type="match status" value="4"/>
</dbReference>
<feature type="region of interest" description="Disordered" evidence="3">
    <location>
        <begin position="954"/>
        <end position="977"/>
    </location>
</feature>
<comment type="caution">
    <text evidence="6">The sequence shown here is derived from an EMBL/GenBank/DDBJ whole genome shotgun (WGS) entry which is preliminary data.</text>
</comment>